<proteinExistence type="predicted"/>
<dbReference type="Proteomes" id="UP000199245">
    <property type="component" value="Unassembled WGS sequence"/>
</dbReference>
<dbReference type="RefSeq" id="WP_176937181.1">
    <property type="nucleotide sequence ID" value="NZ_FMZW01000050.1"/>
</dbReference>
<evidence type="ECO:0000313" key="2">
    <source>
        <dbReference type="Proteomes" id="UP000199245"/>
    </source>
</evidence>
<dbReference type="EMBL" id="FMZW01000050">
    <property type="protein sequence ID" value="SDF28376.1"/>
    <property type="molecule type" value="Genomic_DNA"/>
</dbReference>
<gene>
    <name evidence="1" type="ORF">SAMN05216337_105012</name>
</gene>
<organism evidence="1 2">
    <name type="scientific">Bradyrhizobium brasilense</name>
    <dbReference type="NCBI Taxonomy" id="1419277"/>
    <lineage>
        <taxon>Bacteria</taxon>
        <taxon>Pseudomonadati</taxon>
        <taxon>Pseudomonadota</taxon>
        <taxon>Alphaproteobacteria</taxon>
        <taxon>Hyphomicrobiales</taxon>
        <taxon>Nitrobacteraceae</taxon>
        <taxon>Bradyrhizobium</taxon>
    </lineage>
</organism>
<evidence type="ECO:0000313" key="1">
    <source>
        <dbReference type="EMBL" id="SDF28376.1"/>
    </source>
</evidence>
<dbReference type="AlphaFoldDB" id="A0A1G7JTY1"/>
<accession>A0A1G7JTY1</accession>
<protein>
    <submittedName>
        <fullName evidence="1">Uncharacterized protein</fullName>
    </submittedName>
</protein>
<sequence>MAGARSPWATRQFAARGLLAYYSGYDCSHSIELTPAKIGQWPDRTGLSRLDLSICL</sequence>
<reference evidence="1 2" key="1">
    <citation type="submission" date="2016-10" db="EMBL/GenBank/DDBJ databases">
        <authorList>
            <person name="de Groot N.N."/>
        </authorList>
    </citation>
    <scope>NUCLEOTIDE SEQUENCE [LARGE SCALE GENOMIC DNA]</scope>
    <source>
        <strain evidence="1 2">R5</strain>
    </source>
</reference>
<name>A0A1G7JTY1_9BRAD</name>